<evidence type="ECO:0000313" key="2">
    <source>
        <dbReference type="EMBL" id="TNN49490.1"/>
    </source>
</evidence>
<dbReference type="EMBL" id="SRLO01000655">
    <property type="protein sequence ID" value="TNN49490.1"/>
    <property type="molecule type" value="Genomic_DNA"/>
</dbReference>
<keyword evidence="3" id="KW-1185">Reference proteome</keyword>
<comment type="caution">
    <text evidence="2">The sequence shown here is derived from an EMBL/GenBank/DDBJ whole genome shotgun (WGS) entry which is preliminary data.</text>
</comment>
<gene>
    <name evidence="2" type="ORF">EYF80_040331</name>
</gene>
<protein>
    <submittedName>
        <fullName evidence="2">Uncharacterized protein</fullName>
    </submittedName>
</protein>
<dbReference type="AlphaFoldDB" id="A0A4Z2G8P2"/>
<name>A0A4Z2G8P2_9TELE</name>
<evidence type="ECO:0000313" key="3">
    <source>
        <dbReference type="Proteomes" id="UP000314294"/>
    </source>
</evidence>
<reference evidence="2 3" key="1">
    <citation type="submission" date="2019-03" db="EMBL/GenBank/DDBJ databases">
        <title>First draft genome of Liparis tanakae, snailfish: a comprehensive survey of snailfish specific genes.</title>
        <authorList>
            <person name="Kim W."/>
            <person name="Song I."/>
            <person name="Jeong J.-H."/>
            <person name="Kim D."/>
            <person name="Kim S."/>
            <person name="Ryu S."/>
            <person name="Song J.Y."/>
            <person name="Lee S.K."/>
        </authorList>
    </citation>
    <scope>NUCLEOTIDE SEQUENCE [LARGE SCALE GENOMIC DNA]</scope>
    <source>
        <tissue evidence="2">Muscle</tissue>
    </source>
</reference>
<organism evidence="2 3">
    <name type="scientific">Liparis tanakae</name>
    <name type="common">Tanaka's snailfish</name>
    <dbReference type="NCBI Taxonomy" id="230148"/>
    <lineage>
        <taxon>Eukaryota</taxon>
        <taxon>Metazoa</taxon>
        <taxon>Chordata</taxon>
        <taxon>Craniata</taxon>
        <taxon>Vertebrata</taxon>
        <taxon>Euteleostomi</taxon>
        <taxon>Actinopterygii</taxon>
        <taxon>Neopterygii</taxon>
        <taxon>Teleostei</taxon>
        <taxon>Neoteleostei</taxon>
        <taxon>Acanthomorphata</taxon>
        <taxon>Eupercaria</taxon>
        <taxon>Perciformes</taxon>
        <taxon>Cottioidei</taxon>
        <taxon>Cottales</taxon>
        <taxon>Liparidae</taxon>
        <taxon>Liparis</taxon>
    </lineage>
</organism>
<dbReference type="Proteomes" id="UP000314294">
    <property type="component" value="Unassembled WGS sequence"/>
</dbReference>
<sequence length="91" mass="10019">MGEERRELLVTKSPCEEEEGEEEEALTWLSFAKVRAVTLSVTPATGQTRTRRLIMNAGPGSWPLVSEGPAGTCCGFWLPVKTPELFLDLPN</sequence>
<accession>A0A4Z2G8P2</accession>
<proteinExistence type="predicted"/>
<evidence type="ECO:0000256" key="1">
    <source>
        <dbReference type="SAM" id="MobiDB-lite"/>
    </source>
</evidence>
<feature type="region of interest" description="Disordered" evidence="1">
    <location>
        <begin position="1"/>
        <end position="21"/>
    </location>
</feature>